<evidence type="ECO:0000256" key="1">
    <source>
        <dbReference type="ARBA" id="ARBA00010641"/>
    </source>
</evidence>
<evidence type="ECO:0000256" key="2">
    <source>
        <dbReference type="ARBA" id="ARBA00023015"/>
    </source>
</evidence>
<evidence type="ECO:0000313" key="7">
    <source>
        <dbReference type="EMBL" id="MCJ8209143.1"/>
    </source>
</evidence>
<dbReference type="SUPFAM" id="SSF88946">
    <property type="entry name" value="Sigma2 domain of RNA polymerase sigma factors"/>
    <property type="match status" value="1"/>
</dbReference>
<keyword evidence="2" id="KW-0805">Transcription regulation</keyword>
<dbReference type="InterPro" id="IPR013325">
    <property type="entry name" value="RNA_pol_sigma_r2"/>
</dbReference>
<dbReference type="PANTHER" id="PTHR43133:SF46">
    <property type="entry name" value="RNA POLYMERASE SIGMA-70 FACTOR ECF SUBFAMILY"/>
    <property type="match status" value="1"/>
</dbReference>
<dbReference type="GO" id="GO:0006352">
    <property type="term" value="P:DNA-templated transcription initiation"/>
    <property type="evidence" value="ECO:0007669"/>
    <property type="project" value="InterPro"/>
</dbReference>
<dbReference type="Pfam" id="PF08281">
    <property type="entry name" value="Sigma70_r4_2"/>
    <property type="match status" value="1"/>
</dbReference>
<feature type="domain" description="RNA polymerase sigma factor 70 region 4 type 2" evidence="6">
    <location>
        <begin position="128"/>
        <end position="175"/>
    </location>
</feature>
<dbReference type="InterPro" id="IPR036388">
    <property type="entry name" value="WH-like_DNA-bd_sf"/>
</dbReference>
<evidence type="ECO:0000256" key="3">
    <source>
        <dbReference type="ARBA" id="ARBA00023082"/>
    </source>
</evidence>
<feature type="domain" description="RNA polymerase sigma-70 region 2" evidence="5">
    <location>
        <begin position="27"/>
        <end position="93"/>
    </location>
</feature>
<dbReference type="PANTHER" id="PTHR43133">
    <property type="entry name" value="RNA POLYMERASE ECF-TYPE SIGMA FACTO"/>
    <property type="match status" value="1"/>
</dbReference>
<dbReference type="InterPro" id="IPR014284">
    <property type="entry name" value="RNA_pol_sigma-70_dom"/>
</dbReference>
<evidence type="ECO:0000256" key="4">
    <source>
        <dbReference type="ARBA" id="ARBA00023163"/>
    </source>
</evidence>
<dbReference type="RefSeq" id="WP_245128974.1">
    <property type="nucleotide sequence ID" value="NZ_JALJEJ010000002.1"/>
</dbReference>
<dbReference type="SUPFAM" id="SSF88659">
    <property type="entry name" value="Sigma3 and sigma4 domains of RNA polymerase sigma factors"/>
    <property type="match status" value="1"/>
</dbReference>
<evidence type="ECO:0000259" key="5">
    <source>
        <dbReference type="Pfam" id="PF04542"/>
    </source>
</evidence>
<dbReference type="InterPro" id="IPR007627">
    <property type="entry name" value="RNA_pol_sigma70_r2"/>
</dbReference>
<name>A0A9X1X3U3_9SPHI</name>
<keyword evidence="8" id="KW-1185">Reference proteome</keyword>
<sequence length="201" mass="23293">MPLDTATSENELILNLSLGNPSAFDLLFDRYWQYMYEVAFQRLGDEEQAKDVVQNVFSDLWEKHAGLKITTSLQPYLYGAVKLKVLQHFRSEKIKKRVFDNALEHLNLLISESDELSGYYELEKLISTEVKEMPDNMKQVFLLRSQQYSVKEIARTLNLAEQTVANNMTEAMKRLRSRLKGAYADRYLLCLASVCTALMYN</sequence>
<evidence type="ECO:0000313" key="8">
    <source>
        <dbReference type="Proteomes" id="UP001139450"/>
    </source>
</evidence>
<organism evidence="7 8">
    <name type="scientific">Mucilaginibacter straminoryzae</name>
    <dbReference type="NCBI Taxonomy" id="2932774"/>
    <lineage>
        <taxon>Bacteria</taxon>
        <taxon>Pseudomonadati</taxon>
        <taxon>Bacteroidota</taxon>
        <taxon>Sphingobacteriia</taxon>
        <taxon>Sphingobacteriales</taxon>
        <taxon>Sphingobacteriaceae</taxon>
        <taxon>Mucilaginibacter</taxon>
    </lineage>
</organism>
<comment type="similarity">
    <text evidence="1">Belongs to the sigma-70 factor family. ECF subfamily.</text>
</comment>
<reference evidence="7" key="1">
    <citation type="submission" date="2022-04" db="EMBL/GenBank/DDBJ databases">
        <title>Mucilaginibacter sp. RS28 isolated from freshwater.</title>
        <authorList>
            <person name="Ko S.-R."/>
        </authorList>
    </citation>
    <scope>NUCLEOTIDE SEQUENCE</scope>
    <source>
        <strain evidence="7">RS28</strain>
    </source>
</reference>
<evidence type="ECO:0000259" key="6">
    <source>
        <dbReference type="Pfam" id="PF08281"/>
    </source>
</evidence>
<dbReference type="EMBL" id="JALJEJ010000002">
    <property type="protein sequence ID" value="MCJ8209143.1"/>
    <property type="molecule type" value="Genomic_DNA"/>
</dbReference>
<comment type="caution">
    <text evidence="7">The sequence shown here is derived from an EMBL/GenBank/DDBJ whole genome shotgun (WGS) entry which is preliminary data.</text>
</comment>
<keyword evidence="3" id="KW-0731">Sigma factor</keyword>
<dbReference type="Proteomes" id="UP001139450">
    <property type="component" value="Unassembled WGS sequence"/>
</dbReference>
<dbReference type="Pfam" id="PF04542">
    <property type="entry name" value="Sigma70_r2"/>
    <property type="match status" value="1"/>
</dbReference>
<keyword evidence="4" id="KW-0804">Transcription</keyword>
<dbReference type="GO" id="GO:0016987">
    <property type="term" value="F:sigma factor activity"/>
    <property type="evidence" value="ECO:0007669"/>
    <property type="project" value="UniProtKB-KW"/>
</dbReference>
<dbReference type="InterPro" id="IPR013249">
    <property type="entry name" value="RNA_pol_sigma70_r4_t2"/>
</dbReference>
<proteinExistence type="inferred from homology"/>
<dbReference type="InterPro" id="IPR013324">
    <property type="entry name" value="RNA_pol_sigma_r3/r4-like"/>
</dbReference>
<dbReference type="GO" id="GO:0003677">
    <property type="term" value="F:DNA binding"/>
    <property type="evidence" value="ECO:0007669"/>
    <property type="project" value="InterPro"/>
</dbReference>
<dbReference type="AlphaFoldDB" id="A0A9X1X3U3"/>
<gene>
    <name evidence="7" type="ORF">MUY27_05445</name>
</gene>
<protein>
    <submittedName>
        <fullName evidence="7">Sigma-70 family RNA polymerase sigma factor</fullName>
    </submittedName>
</protein>
<dbReference type="NCBIfam" id="TIGR02937">
    <property type="entry name" value="sigma70-ECF"/>
    <property type="match status" value="1"/>
</dbReference>
<dbReference type="InterPro" id="IPR039425">
    <property type="entry name" value="RNA_pol_sigma-70-like"/>
</dbReference>
<dbReference type="Gene3D" id="1.10.10.10">
    <property type="entry name" value="Winged helix-like DNA-binding domain superfamily/Winged helix DNA-binding domain"/>
    <property type="match status" value="1"/>
</dbReference>
<dbReference type="Gene3D" id="1.10.1740.10">
    <property type="match status" value="1"/>
</dbReference>
<accession>A0A9X1X3U3</accession>